<dbReference type="STRING" id="596151.DesfrDRAFT_2302"/>
<gene>
    <name evidence="1" type="ORF">DesfrDRAFT_2302</name>
</gene>
<accession>E1JXF3</accession>
<proteinExistence type="predicted"/>
<organism evidence="1 2">
    <name type="scientific">Solidesulfovibrio fructosivorans JJ]</name>
    <dbReference type="NCBI Taxonomy" id="596151"/>
    <lineage>
        <taxon>Bacteria</taxon>
        <taxon>Pseudomonadati</taxon>
        <taxon>Thermodesulfobacteriota</taxon>
        <taxon>Desulfovibrionia</taxon>
        <taxon>Desulfovibrionales</taxon>
        <taxon>Desulfovibrionaceae</taxon>
        <taxon>Solidesulfovibrio</taxon>
    </lineage>
</organism>
<evidence type="ECO:0000313" key="1">
    <source>
        <dbReference type="EMBL" id="EFL50930.1"/>
    </source>
</evidence>
<name>E1JXF3_SOLFR</name>
<dbReference type="AlphaFoldDB" id="E1JXF3"/>
<dbReference type="EMBL" id="AECZ01000014">
    <property type="protein sequence ID" value="EFL50930.1"/>
    <property type="molecule type" value="Genomic_DNA"/>
</dbReference>
<protein>
    <submittedName>
        <fullName evidence="1">Uncharacterized protein</fullName>
    </submittedName>
</protein>
<keyword evidence="2" id="KW-1185">Reference proteome</keyword>
<evidence type="ECO:0000313" key="2">
    <source>
        <dbReference type="Proteomes" id="UP000006250"/>
    </source>
</evidence>
<comment type="caution">
    <text evidence="1">The sequence shown here is derived from an EMBL/GenBank/DDBJ whole genome shotgun (WGS) entry which is preliminary data.</text>
</comment>
<dbReference type="Proteomes" id="UP000006250">
    <property type="component" value="Unassembled WGS sequence"/>
</dbReference>
<sequence>MKRFVLERTGKESVAFHGERILFETVDVACSHFELHGYVSLTPVNCYVLAIRERRLCSDTRDVCVFDDKEHFEKALTAGVGTLELFKIAHATTPLIESPKCASCPRGGI</sequence>
<dbReference type="RefSeq" id="WP_005994000.1">
    <property type="nucleotide sequence ID" value="NZ_AECZ01000014.1"/>
</dbReference>
<reference evidence="1 2" key="1">
    <citation type="submission" date="2010-08" db="EMBL/GenBank/DDBJ databases">
        <title>The draft genome of Desulfovibrio fructosovorans JJ.</title>
        <authorList>
            <consortium name="US DOE Joint Genome Institute (JGI-PGF)"/>
            <person name="Lucas S."/>
            <person name="Copeland A."/>
            <person name="Lapidus A."/>
            <person name="Cheng J.-F."/>
            <person name="Bruce D."/>
            <person name="Goodwin L."/>
            <person name="Pitluck S."/>
            <person name="Land M.L."/>
            <person name="Hauser L."/>
            <person name="Chang Y.-J."/>
            <person name="Jeffries C."/>
            <person name="Wall J.D."/>
            <person name="Stahl D.A."/>
            <person name="Arkin A.P."/>
            <person name="Dehal P."/>
            <person name="Stolyar S.M."/>
            <person name="Hazen T.C."/>
            <person name="Woyke T.J."/>
        </authorList>
    </citation>
    <scope>NUCLEOTIDE SEQUENCE [LARGE SCALE GENOMIC DNA]</scope>
    <source>
        <strain evidence="1 2">JJ</strain>
    </source>
</reference>